<accession>A0A8K0MKB8</accession>
<dbReference type="EMBL" id="VOIH02000004">
    <property type="protein sequence ID" value="KAF3449107.1"/>
    <property type="molecule type" value="Genomic_DNA"/>
</dbReference>
<organism evidence="2 3">
    <name type="scientific">Rhamnella rubrinervis</name>
    <dbReference type="NCBI Taxonomy" id="2594499"/>
    <lineage>
        <taxon>Eukaryota</taxon>
        <taxon>Viridiplantae</taxon>
        <taxon>Streptophyta</taxon>
        <taxon>Embryophyta</taxon>
        <taxon>Tracheophyta</taxon>
        <taxon>Spermatophyta</taxon>
        <taxon>Magnoliopsida</taxon>
        <taxon>eudicotyledons</taxon>
        <taxon>Gunneridae</taxon>
        <taxon>Pentapetalae</taxon>
        <taxon>rosids</taxon>
        <taxon>fabids</taxon>
        <taxon>Rosales</taxon>
        <taxon>Rhamnaceae</taxon>
        <taxon>rhamnoid group</taxon>
        <taxon>Rhamneae</taxon>
        <taxon>Rhamnella</taxon>
    </lineage>
</organism>
<feature type="region of interest" description="Disordered" evidence="1">
    <location>
        <begin position="1"/>
        <end position="67"/>
    </location>
</feature>
<feature type="compositionally biased region" description="Polar residues" evidence="1">
    <location>
        <begin position="101"/>
        <end position="111"/>
    </location>
</feature>
<feature type="region of interest" description="Disordered" evidence="1">
    <location>
        <begin position="82"/>
        <end position="111"/>
    </location>
</feature>
<proteinExistence type="predicted"/>
<feature type="compositionally biased region" description="Basic residues" evidence="1">
    <location>
        <begin position="56"/>
        <end position="67"/>
    </location>
</feature>
<evidence type="ECO:0000313" key="2">
    <source>
        <dbReference type="EMBL" id="KAF3449107.1"/>
    </source>
</evidence>
<dbReference type="Proteomes" id="UP000796880">
    <property type="component" value="Unassembled WGS sequence"/>
</dbReference>
<evidence type="ECO:0000313" key="3">
    <source>
        <dbReference type="Proteomes" id="UP000796880"/>
    </source>
</evidence>
<keyword evidence="3" id="KW-1185">Reference proteome</keyword>
<gene>
    <name evidence="2" type="ORF">FNV43_RR09831</name>
</gene>
<name>A0A8K0MKB8_9ROSA</name>
<dbReference type="AlphaFoldDB" id="A0A8K0MKB8"/>
<reference evidence="2" key="1">
    <citation type="submission" date="2020-03" db="EMBL/GenBank/DDBJ databases">
        <title>A high-quality chromosome-level genome assembly of a woody plant with both climbing and erect habits, Rhamnella rubrinervis.</title>
        <authorList>
            <person name="Lu Z."/>
            <person name="Yang Y."/>
            <person name="Zhu X."/>
            <person name="Sun Y."/>
        </authorList>
    </citation>
    <scope>NUCLEOTIDE SEQUENCE</scope>
    <source>
        <strain evidence="2">BYM</strain>
        <tissue evidence="2">Leaf</tissue>
    </source>
</reference>
<evidence type="ECO:0000256" key="1">
    <source>
        <dbReference type="SAM" id="MobiDB-lite"/>
    </source>
</evidence>
<comment type="caution">
    <text evidence="2">The sequence shown here is derived from an EMBL/GenBank/DDBJ whole genome shotgun (WGS) entry which is preliminary data.</text>
</comment>
<protein>
    <submittedName>
        <fullName evidence="2">Uncharacterized protein</fullName>
    </submittedName>
</protein>
<sequence>MKVKISAGQKRRKERRKKEGRTKPSRLCRAETPSQHGGAVRRPKDLTLATSVKKSPPQKRQRQAARRTIRSALKLFEKEKELESLRSERTGLSANPEDVTSAIQPNQSQLE</sequence>
<feature type="compositionally biased region" description="Basic residues" evidence="1">
    <location>
        <begin position="1"/>
        <end position="26"/>
    </location>
</feature>